<dbReference type="PANTHER" id="PTHR43369">
    <property type="entry name" value="PHOSPHORIBOSYLGLYCINAMIDE FORMYLTRANSFERASE"/>
    <property type="match status" value="1"/>
</dbReference>
<dbReference type="GO" id="GO:0005737">
    <property type="term" value="C:cytoplasm"/>
    <property type="evidence" value="ECO:0000318"/>
    <property type="project" value="GO_Central"/>
</dbReference>
<dbReference type="PROSITE" id="PS00373">
    <property type="entry name" value="GART"/>
    <property type="match status" value="1"/>
</dbReference>
<evidence type="ECO:0000313" key="11">
    <source>
        <dbReference type="Proteomes" id="UP000235145"/>
    </source>
</evidence>
<comment type="pathway">
    <text evidence="1">Purine metabolism; IMP biosynthesis via de novo pathway; N(2)-formyl-N(1)-(5-phospho-D-ribosyl)glycinamide from N(1)-(5-phospho-D-ribosyl)glycinamide (10-formyl THF route): step 1/1.</text>
</comment>
<evidence type="ECO:0000256" key="1">
    <source>
        <dbReference type="ARBA" id="ARBA00005054"/>
    </source>
</evidence>
<comment type="similarity">
    <text evidence="5">Belongs to the GART family.</text>
</comment>
<evidence type="ECO:0000313" key="10">
    <source>
        <dbReference type="EMBL" id="KAJ0217771.1"/>
    </source>
</evidence>
<dbReference type="GO" id="GO:0006189">
    <property type="term" value="P:'de novo' IMP biosynthetic process"/>
    <property type="evidence" value="ECO:0000318"/>
    <property type="project" value="GO_Central"/>
</dbReference>
<name>A0A9R1W3J0_LACSA</name>
<evidence type="ECO:0000256" key="5">
    <source>
        <dbReference type="ARBA" id="ARBA00038440"/>
    </source>
</evidence>
<keyword evidence="11" id="KW-1185">Reference proteome</keyword>
<dbReference type="EC" id="2.1.2.2" evidence="2"/>
<dbReference type="Proteomes" id="UP000235145">
    <property type="component" value="Unassembled WGS sequence"/>
</dbReference>
<evidence type="ECO:0000256" key="6">
    <source>
        <dbReference type="ARBA" id="ARBA00041324"/>
    </source>
</evidence>
<evidence type="ECO:0000256" key="4">
    <source>
        <dbReference type="ARBA" id="ARBA00022755"/>
    </source>
</evidence>
<comment type="catalytic activity">
    <reaction evidence="8">
        <text>N(1)-(5-phospho-beta-D-ribosyl)glycinamide + (6R)-10-formyltetrahydrofolate = N(2)-formyl-N(1)-(5-phospho-beta-D-ribosyl)glycinamide + (6S)-5,6,7,8-tetrahydrofolate + H(+)</text>
        <dbReference type="Rhea" id="RHEA:15053"/>
        <dbReference type="ChEBI" id="CHEBI:15378"/>
        <dbReference type="ChEBI" id="CHEBI:57453"/>
        <dbReference type="ChEBI" id="CHEBI:143788"/>
        <dbReference type="ChEBI" id="CHEBI:147286"/>
        <dbReference type="ChEBI" id="CHEBI:195366"/>
        <dbReference type="EC" id="2.1.2.2"/>
    </reaction>
</comment>
<evidence type="ECO:0000259" key="9">
    <source>
        <dbReference type="Pfam" id="PF00551"/>
    </source>
</evidence>
<dbReference type="InterPro" id="IPR001555">
    <property type="entry name" value="GART_AS"/>
</dbReference>
<evidence type="ECO:0000256" key="2">
    <source>
        <dbReference type="ARBA" id="ARBA00012254"/>
    </source>
</evidence>
<reference evidence="10 11" key="1">
    <citation type="journal article" date="2017" name="Nat. Commun.">
        <title>Genome assembly with in vitro proximity ligation data and whole-genome triplication in lettuce.</title>
        <authorList>
            <person name="Reyes-Chin-Wo S."/>
            <person name="Wang Z."/>
            <person name="Yang X."/>
            <person name="Kozik A."/>
            <person name="Arikit S."/>
            <person name="Song C."/>
            <person name="Xia L."/>
            <person name="Froenicke L."/>
            <person name="Lavelle D.O."/>
            <person name="Truco M.J."/>
            <person name="Xia R."/>
            <person name="Zhu S."/>
            <person name="Xu C."/>
            <person name="Xu H."/>
            <person name="Xu X."/>
            <person name="Cox K."/>
            <person name="Korf I."/>
            <person name="Meyers B.C."/>
            <person name="Michelmore R.W."/>
        </authorList>
    </citation>
    <scope>NUCLEOTIDE SEQUENCE [LARGE SCALE GENOMIC DNA]</scope>
    <source>
        <strain evidence="11">cv. Salinas</strain>
        <tissue evidence="10">Seedlings</tissue>
    </source>
</reference>
<dbReference type="PANTHER" id="PTHR43369:SF2">
    <property type="entry name" value="PHOSPHORIBOSYLGLYCINAMIDE FORMYLTRANSFERASE"/>
    <property type="match status" value="1"/>
</dbReference>
<dbReference type="InterPro" id="IPR002376">
    <property type="entry name" value="Formyl_transf_N"/>
</dbReference>
<comment type="caution">
    <text evidence="10">The sequence shown here is derived from an EMBL/GenBank/DDBJ whole genome shotgun (WGS) entry which is preliminary data.</text>
</comment>
<dbReference type="GO" id="GO:0004644">
    <property type="term" value="F:phosphoribosylglycinamide formyltransferase activity"/>
    <property type="evidence" value="ECO:0000318"/>
    <property type="project" value="GO_Central"/>
</dbReference>
<sequence length="102" mass="11592">MLEGKGYYGSNVHKAVIASSARRYLGPMIHFVDEKYDNGRFLAQRIVPVLANDTAEELAAMVLSQEHKMYVEVAAAICEERVIWREDGVPIIKSKTNPQHYR</sequence>
<organism evidence="10 11">
    <name type="scientific">Lactuca sativa</name>
    <name type="common">Garden lettuce</name>
    <dbReference type="NCBI Taxonomy" id="4236"/>
    <lineage>
        <taxon>Eukaryota</taxon>
        <taxon>Viridiplantae</taxon>
        <taxon>Streptophyta</taxon>
        <taxon>Embryophyta</taxon>
        <taxon>Tracheophyta</taxon>
        <taxon>Spermatophyta</taxon>
        <taxon>Magnoliopsida</taxon>
        <taxon>eudicotyledons</taxon>
        <taxon>Gunneridae</taxon>
        <taxon>Pentapetalae</taxon>
        <taxon>asterids</taxon>
        <taxon>campanulids</taxon>
        <taxon>Asterales</taxon>
        <taxon>Asteraceae</taxon>
        <taxon>Cichorioideae</taxon>
        <taxon>Cichorieae</taxon>
        <taxon>Lactucinae</taxon>
        <taxon>Lactuca</taxon>
    </lineage>
</organism>
<accession>A0A9R1W3J0</accession>
<feature type="domain" description="Formyl transferase N-terminal" evidence="9">
    <location>
        <begin position="7"/>
        <end position="73"/>
    </location>
</feature>
<dbReference type="Gene3D" id="3.40.50.170">
    <property type="entry name" value="Formyl transferase, N-terminal domain"/>
    <property type="match status" value="1"/>
</dbReference>
<gene>
    <name evidence="10" type="ORF">LSAT_V11C300119740</name>
</gene>
<evidence type="ECO:0000256" key="8">
    <source>
        <dbReference type="ARBA" id="ARBA00047664"/>
    </source>
</evidence>
<keyword evidence="3" id="KW-0808">Transferase</keyword>
<keyword evidence="4" id="KW-0658">Purine biosynthesis</keyword>
<dbReference type="InterPro" id="IPR036477">
    <property type="entry name" value="Formyl_transf_N_sf"/>
</dbReference>
<proteinExistence type="inferred from homology"/>
<evidence type="ECO:0000256" key="3">
    <source>
        <dbReference type="ARBA" id="ARBA00022679"/>
    </source>
</evidence>
<dbReference type="Pfam" id="PF00551">
    <property type="entry name" value="Formyl_trans_N"/>
    <property type="match status" value="1"/>
</dbReference>
<dbReference type="AlphaFoldDB" id="A0A9R1W3J0"/>
<protein>
    <recommendedName>
        <fullName evidence="2">phosphoribosylglycinamide formyltransferase 1</fullName>
        <ecNumber evidence="2">2.1.2.2</ecNumber>
    </recommendedName>
    <alternativeName>
        <fullName evidence="7">5'-phosphoribosylglycinamide transformylase</fullName>
    </alternativeName>
    <alternativeName>
        <fullName evidence="6">GAR transformylase</fullName>
    </alternativeName>
</protein>
<evidence type="ECO:0000256" key="7">
    <source>
        <dbReference type="ARBA" id="ARBA00041682"/>
    </source>
</evidence>
<dbReference type="EMBL" id="NBSK02000003">
    <property type="protein sequence ID" value="KAJ0217771.1"/>
    <property type="molecule type" value="Genomic_DNA"/>
</dbReference>
<dbReference type="SUPFAM" id="SSF53328">
    <property type="entry name" value="Formyltransferase"/>
    <property type="match status" value="1"/>
</dbReference>